<feature type="transmembrane region" description="Helical" evidence="3">
    <location>
        <begin position="215"/>
        <end position="239"/>
    </location>
</feature>
<dbReference type="EC" id="2.7.7.65" evidence="1"/>
<proteinExistence type="predicted"/>
<name>A0ABX8Z6E7_9NEIS</name>
<accession>A0ABX8Z6E7</accession>
<evidence type="ECO:0000313" key="6">
    <source>
        <dbReference type="Proteomes" id="UP000825679"/>
    </source>
</evidence>
<evidence type="ECO:0000256" key="3">
    <source>
        <dbReference type="SAM" id="Phobius"/>
    </source>
</evidence>
<dbReference type="PANTHER" id="PTHR45138:SF9">
    <property type="entry name" value="DIGUANYLATE CYCLASE DGCM-RELATED"/>
    <property type="match status" value="1"/>
</dbReference>
<keyword evidence="3" id="KW-0812">Transmembrane</keyword>
<feature type="domain" description="GGDEF" evidence="4">
    <location>
        <begin position="306"/>
        <end position="433"/>
    </location>
</feature>
<sequence>MNSTSSNILRYALIFLILVSIGVLTWQHFGMERKLRIDANSAHQFIAVDDRTQGGKSVAHLSKVNDAMVMKCKIAKSEYQWPYCQIRIQLTKMPSGMDLSHFDDIDFNLSRSGPGPEKVRVYLNNFEAYSKINDSSTLKVNELLLDTKGADMASSHIPLNLFRVASWWVEYKNIPLIDTDMQVDNVPIIEISTPGFAPEGEHEITFKYIEFHGKWLSLTQVLLGIVSAWLTFGVAWLGFEIFQYRQRLSQERSQRSELEVINRVLEIQAEVLSNQAQIDPLTGALNRAGLNNLLSKKWPGEIPKDAQLSILFADLDHFKRINDTHGHAVGDEVLQQFAQLVKSKIRKSDGFVRWGGEEFLVACPEMPHDLAVKLAENIRDSAEKSSWPHSIAVTCSCGVATRNHGEDFNALIERADIALYRAKKGGRNRVEIG</sequence>
<dbReference type="NCBIfam" id="TIGR00254">
    <property type="entry name" value="GGDEF"/>
    <property type="match status" value="1"/>
</dbReference>
<protein>
    <recommendedName>
        <fullName evidence="1">diguanylate cyclase</fullName>
        <ecNumber evidence="1">2.7.7.65</ecNumber>
    </recommendedName>
</protein>
<gene>
    <name evidence="5" type="ORF">K4H28_11600</name>
</gene>
<evidence type="ECO:0000256" key="1">
    <source>
        <dbReference type="ARBA" id="ARBA00012528"/>
    </source>
</evidence>
<dbReference type="CDD" id="cd01949">
    <property type="entry name" value="GGDEF"/>
    <property type="match status" value="1"/>
</dbReference>
<dbReference type="PANTHER" id="PTHR45138">
    <property type="entry name" value="REGULATORY COMPONENTS OF SENSORY TRANSDUCTION SYSTEM"/>
    <property type="match status" value="1"/>
</dbReference>
<comment type="catalytic activity">
    <reaction evidence="2">
        <text>2 GTP = 3',3'-c-di-GMP + 2 diphosphate</text>
        <dbReference type="Rhea" id="RHEA:24898"/>
        <dbReference type="ChEBI" id="CHEBI:33019"/>
        <dbReference type="ChEBI" id="CHEBI:37565"/>
        <dbReference type="ChEBI" id="CHEBI:58805"/>
        <dbReference type="EC" id="2.7.7.65"/>
    </reaction>
</comment>
<dbReference type="PROSITE" id="PS50887">
    <property type="entry name" value="GGDEF"/>
    <property type="match status" value="1"/>
</dbReference>
<keyword evidence="6" id="KW-1185">Reference proteome</keyword>
<evidence type="ECO:0000259" key="4">
    <source>
        <dbReference type="PROSITE" id="PS50887"/>
    </source>
</evidence>
<dbReference type="EMBL" id="CP081150">
    <property type="protein sequence ID" value="QZA76949.1"/>
    <property type="molecule type" value="Genomic_DNA"/>
</dbReference>
<keyword evidence="3" id="KW-1133">Transmembrane helix</keyword>
<evidence type="ECO:0000313" key="5">
    <source>
        <dbReference type="EMBL" id="QZA76949.1"/>
    </source>
</evidence>
<dbReference type="InterPro" id="IPR000160">
    <property type="entry name" value="GGDEF_dom"/>
</dbReference>
<dbReference type="RefSeq" id="WP_221005347.1">
    <property type="nucleotide sequence ID" value="NZ_CP081150.1"/>
</dbReference>
<dbReference type="InterPro" id="IPR050469">
    <property type="entry name" value="Diguanylate_Cyclase"/>
</dbReference>
<dbReference type="Pfam" id="PF00990">
    <property type="entry name" value="GGDEF"/>
    <property type="match status" value="1"/>
</dbReference>
<dbReference type="SUPFAM" id="SSF55073">
    <property type="entry name" value="Nucleotide cyclase"/>
    <property type="match status" value="1"/>
</dbReference>
<dbReference type="Gene3D" id="3.30.70.270">
    <property type="match status" value="1"/>
</dbReference>
<dbReference type="InterPro" id="IPR043128">
    <property type="entry name" value="Rev_trsase/Diguanyl_cyclase"/>
</dbReference>
<keyword evidence="3" id="KW-0472">Membrane</keyword>
<evidence type="ECO:0000256" key="2">
    <source>
        <dbReference type="ARBA" id="ARBA00034247"/>
    </source>
</evidence>
<dbReference type="Proteomes" id="UP000825679">
    <property type="component" value="Chromosome"/>
</dbReference>
<dbReference type="SMART" id="SM00267">
    <property type="entry name" value="GGDEF"/>
    <property type="match status" value="1"/>
</dbReference>
<reference evidence="5 6" key="1">
    <citation type="submission" date="2021-08" db="EMBL/GenBank/DDBJ databases">
        <title>complete genome sequencing of Deefgea sp. D25.</title>
        <authorList>
            <person name="Bae J.-W."/>
            <person name="Gim D.-H."/>
        </authorList>
    </citation>
    <scope>NUCLEOTIDE SEQUENCE [LARGE SCALE GENOMIC DNA]</scope>
    <source>
        <strain evidence="5 6">D25</strain>
    </source>
</reference>
<feature type="transmembrane region" description="Helical" evidence="3">
    <location>
        <begin position="6"/>
        <end position="26"/>
    </location>
</feature>
<organism evidence="5 6">
    <name type="scientific">Deefgea tanakiae</name>
    <dbReference type="NCBI Taxonomy" id="2865840"/>
    <lineage>
        <taxon>Bacteria</taxon>
        <taxon>Pseudomonadati</taxon>
        <taxon>Pseudomonadota</taxon>
        <taxon>Betaproteobacteria</taxon>
        <taxon>Neisseriales</taxon>
        <taxon>Chitinibacteraceae</taxon>
        <taxon>Deefgea</taxon>
    </lineage>
</organism>
<dbReference type="InterPro" id="IPR029787">
    <property type="entry name" value="Nucleotide_cyclase"/>
</dbReference>